<dbReference type="Gene3D" id="1.20.1070.10">
    <property type="entry name" value="Rhodopsin 7-helix transmembrane proteins"/>
    <property type="match status" value="1"/>
</dbReference>
<dbReference type="GO" id="GO:0005886">
    <property type="term" value="C:plasma membrane"/>
    <property type="evidence" value="ECO:0007669"/>
    <property type="project" value="UniProtKB-SubCell"/>
</dbReference>
<dbReference type="SUPFAM" id="SSF81321">
    <property type="entry name" value="Family A G protein-coupled receptor-like"/>
    <property type="match status" value="1"/>
</dbReference>
<dbReference type="PROSITE" id="PS50262">
    <property type="entry name" value="G_PROTEIN_RECEP_F1_2"/>
    <property type="match status" value="1"/>
</dbReference>
<evidence type="ECO:0000256" key="3">
    <source>
        <dbReference type="ARBA" id="ARBA00022475"/>
    </source>
</evidence>
<evidence type="ECO:0000256" key="11">
    <source>
        <dbReference type="SAM" id="MobiDB-lite"/>
    </source>
</evidence>
<gene>
    <name evidence="14" type="ORF">TCAL_11423</name>
</gene>
<feature type="domain" description="G-protein coupled receptors family 1 profile" evidence="13">
    <location>
        <begin position="43"/>
        <end position="299"/>
    </location>
</feature>
<organism evidence="14 15">
    <name type="scientific">Tigriopus californicus</name>
    <name type="common">Marine copepod</name>
    <dbReference type="NCBI Taxonomy" id="6832"/>
    <lineage>
        <taxon>Eukaryota</taxon>
        <taxon>Metazoa</taxon>
        <taxon>Ecdysozoa</taxon>
        <taxon>Arthropoda</taxon>
        <taxon>Crustacea</taxon>
        <taxon>Multicrustacea</taxon>
        <taxon>Hexanauplia</taxon>
        <taxon>Copepoda</taxon>
        <taxon>Harpacticoida</taxon>
        <taxon>Harpacticidae</taxon>
        <taxon>Tigriopus</taxon>
    </lineage>
</organism>
<protein>
    <recommendedName>
        <fullName evidence="13">G-protein coupled receptors family 1 profile domain-containing protein</fullName>
    </recommendedName>
</protein>
<evidence type="ECO:0000259" key="13">
    <source>
        <dbReference type="PROSITE" id="PS50262"/>
    </source>
</evidence>
<dbReference type="OrthoDB" id="6369616at2759"/>
<keyword evidence="6" id="KW-0297">G-protein coupled receptor</keyword>
<dbReference type="Proteomes" id="UP000318571">
    <property type="component" value="Chromosome 9"/>
</dbReference>
<evidence type="ECO:0000256" key="2">
    <source>
        <dbReference type="ARBA" id="ARBA00010663"/>
    </source>
</evidence>
<feature type="transmembrane region" description="Helical" evidence="12">
    <location>
        <begin position="25"/>
        <end position="52"/>
    </location>
</feature>
<feature type="transmembrane region" description="Helical" evidence="12">
    <location>
        <begin position="190"/>
        <end position="214"/>
    </location>
</feature>
<feature type="transmembrane region" description="Helical" evidence="12">
    <location>
        <begin position="235"/>
        <end position="260"/>
    </location>
</feature>
<dbReference type="EMBL" id="VCGU01000009">
    <property type="protein sequence ID" value="TRY70150.1"/>
    <property type="molecule type" value="Genomic_DNA"/>
</dbReference>
<keyword evidence="8" id="KW-0675">Receptor</keyword>
<dbReference type="InterPro" id="IPR017452">
    <property type="entry name" value="GPCR_Rhodpsn_7TM"/>
</dbReference>
<proteinExistence type="inferred from homology"/>
<evidence type="ECO:0000313" key="14">
    <source>
        <dbReference type="EMBL" id="TRY70150.1"/>
    </source>
</evidence>
<comment type="caution">
    <text evidence="14">The sequence shown here is derived from an EMBL/GenBank/DDBJ whole genome shotgun (WGS) entry which is preliminary data.</text>
</comment>
<keyword evidence="5 12" id="KW-1133">Transmembrane helix</keyword>
<comment type="similarity">
    <text evidence="2">Belongs to the G-protein coupled receptor 1 family.</text>
</comment>
<name>A0A553NXJ7_TIGCA</name>
<dbReference type="GO" id="GO:0004930">
    <property type="term" value="F:G protein-coupled receptor activity"/>
    <property type="evidence" value="ECO:0007669"/>
    <property type="project" value="UniProtKB-KW"/>
</dbReference>
<feature type="transmembrane region" description="Helical" evidence="12">
    <location>
        <begin position="147"/>
        <end position="170"/>
    </location>
</feature>
<keyword evidence="3" id="KW-1003">Cell membrane</keyword>
<evidence type="ECO:0000256" key="6">
    <source>
        <dbReference type="ARBA" id="ARBA00023040"/>
    </source>
</evidence>
<comment type="subcellular location">
    <subcellularLocation>
        <location evidence="1">Cell membrane</location>
        <topology evidence="1">Multi-pass membrane protein</topology>
    </subcellularLocation>
</comment>
<feature type="transmembrane region" description="Helical" evidence="12">
    <location>
        <begin position="64"/>
        <end position="93"/>
    </location>
</feature>
<dbReference type="CDD" id="cd00637">
    <property type="entry name" value="7tm_classA_rhodopsin-like"/>
    <property type="match status" value="1"/>
</dbReference>
<feature type="transmembrane region" description="Helical" evidence="12">
    <location>
        <begin position="280"/>
        <end position="301"/>
    </location>
</feature>
<keyword evidence="15" id="KW-1185">Reference proteome</keyword>
<evidence type="ECO:0000256" key="9">
    <source>
        <dbReference type="ARBA" id="ARBA00023180"/>
    </source>
</evidence>
<keyword evidence="7 12" id="KW-0472">Membrane</keyword>
<feature type="transmembrane region" description="Helical" evidence="12">
    <location>
        <begin position="113"/>
        <end position="135"/>
    </location>
</feature>
<evidence type="ECO:0000256" key="8">
    <source>
        <dbReference type="ARBA" id="ARBA00023170"/>
    </source>
</evidence>
<dbReference type="PRINTS" id="PR00237">
    <property type="entry name" value="GPCRRHODOPSN"/>
</dbReference>
<dbReference type="PANTHER" id="PTHR24246:SF27">
    <property type="entry name" value="ADENOSINE RECEPTOR, ISOFORM A"/>
    <property type="match status" value="1"/>
</dbReference>
<evidence type="ECO:0000256" key="1">
    <source>
        <dbReference type="ARBA" id="ARBA00004651"/>
    </source>
</evidence>
<dbReference type="OMA" id="LMWKSRC"/>
<evidence type="ECO:0000256" key="10">
    <source>
        <dbReference type="ARBA" id="ARBA00023224"/>
    </source>
</evidence>
<dbReference type="InterPro" id="IPR000276">
    <property type="entry name" value="GPCR_Rhodpsn"/>
</dbReference>
<evidence type="ECO:0000256" key="5">
    <source>
        <dbReference type="ARBA" id="ARBA00022989"/>
    </source>
</evidence>
<evidence type="ECO:0000256" key="12">
    <source>
        <dbReference type="SAM" id="Phobius"/>
    </source>
</evidence>
<reference evidence="14 15" key="1">
    <citation type="journal article" date="2018" name="Nat. Ecol. Evol.">
        <title>Genomic signatures of mitonuclear coevolution across populations of Tigriopus californicus.</title>
        <authorList>
            <person name="Barreto F.S."/>
            <person name="Watson E.T."/>
            <person name="Lima T.G."/>
            <person name="Willett C.S."/>
            <person name="Edmands S."/>
            <person name="Li W."/>
            <person name="Burton R.S."/>
        </authorList>
    </citation>
    <scope>NUCLEOTIDE SEQUENCE [LARGE SCALE GENOMIC DNA]</scope>
    <source>
        <strain evidence="14 15">San Diego</strain>
    </source>
</reference>
<feature type="region of interest" description="Disordered" evidence="11">
    <location>
        <begin position="337"/>
        <end position="363"/>
    </location>
</feature>
<evidence type="ECO:0000256" key="4">
    <source>
        <dbReference type="ARBA" id="ARBA00022692"/>
    </source>
</evidence>
<dbReference type="STRING" id="6832.A0A553NXJ7"/>
<dbReference type="AlphaFoldDB" id="A0A553NXJ7"/>
<accession>A0A553NXJ7</accession>
<keyword evidence="9" id="KW-0325">Glycoprotein</keyword>
<evidence type="ECO:0000256" key="7">
    <source>
        <dbReference type="ARBA" id="ARBA00023136"/>
    </source>
</evidence>
<dbReference type="PANTHER" id="PTHR24246">
    <property type="entry name" value="OLFACTORY RECEPTOR AND ADENOSINE RECEPTOR"/>
    <property type="match status" value="1"/>
</dbReference>
<keyword evidence="10" id="KW-0807">Transducer</keyword>
<sequence length="363" mass="40857">MDAYKVSNETLDELLDKPADISVNLYIYIVPIFILACLITFFMNLIVILAIPMISHVSRMTKPYLIFVLSLVISDAFASLLLGFQLLMGSYLPIVHGTYWNTCLLLISEGLKLAGVIVTVFHLLVMVMIHLAGVLNPVKFKEFLTQTVAKTSVCILWFVPFAGILVSFSALPEQGFRSQNCEEHQFLSEITFRSVFSGLIVFPTIAILLLYGYFHSILWQRQTSVSSISRQNIRASKITFLIMFTCTLGWIPAVANTLLICSEGCRFQPSDLSPNALFGLHAIGNILVIFKSFSNPIIFAFRQANIRRSVHQLGCYMFCCRRVSKVNLARTSSHTHSSKRFLRTSNRESSSRHPSSKRFSSKS</sequence>
<feature type="compositionally biased region" description="Basic residues" evidence="11">
    <location>
        <begin position="354"/>
        <end position="363"/>
    </location>
</feature>
<keyword evidence="4 12" id="KW-0812">Transmembrane</keyword>
<evidence type="ECO:0000313" key="15">
    <source>
        <dbReference type="Proteomes" id="UP000318571"/>
    </source>
</evidence>